<evidence type="ECO:0000256" key="1">
    <source>
        <dbReference type="ARBA" id="ARBA00001964"/>
    </source>
</evidence>
<evidence type="ECO:0000313" key="6">
    <source>
        <dbReference type="Proteomes" id="UP000515856"/>
    </source>
</evidence>
<sequence length="271" mass="29699">MNKTELVKNAVTLRKHIVDVCYRSKAGHVGGSLSGIDILNVLYNHEMNIDPKEPKKDDRDRFILSKGHIAEALFVTLSNRGFFDASELETFSCAGSKYIGHPNNKINGVEMNTGALGHGLALGVGMAIAAKMDHKDYRTYVMMGDGEQAEGSIWEAAMAASHYNLDNLVAILDRNGLQISGTTEDVMSLKDIKAKWTGFGFEVIEINGNDYDEILDAFDKAKTIKGKPTLILAHTIKGKGVSFMENEVAWHHGVLNDEQYHQAMSELGGAV</sequence>
<dbReference type="PANTHER" id="PTHR47514">
    <property type="entry name" value="TRANSKETOLASE N-TERMINAL SECTION-RELATED"/>
    <property type="match status" value="1"/>
</dbReference>
<comment type="cofactor">
    <cofactor evidence="1">
        <name>thiamine diphosphate</name>
        <dbReference type="ChEBI" id="CHEBI:58937"/>
    </cofactor>
</comment>
<organism evidence="5 6">
    <name type="scientific">[Eubacterium] hominis</name>
    <dbReference type="NCBI Taxonomy" id="2764325"/>
    <lineage>
        <taxon>Bacteria</taxon>
        <taxon>Bacillati</taxon>
        <taxon>Bacillota</taxon>
        <taxon>Erysipelotrichia</taxon>
        <taxon>Erysipelotrichales</taxon>
        <taxon>Erysipelotrichaceae</taxon>
        <taxon>Amedibacillus</taxon>
    </lineage>
</organism>
<dbReference type="PANTHER" id="PTHR47514:SF1">
    <property type="entry name" value="TRANSKETOLASE N-TERMINAL SECTION-RELATED"/>
    <property type="match status" value="1"/>
</dbReference>
<dbReference type="SUPFAM" id="SSF52518">
    <property type="entry name" value="Thiamin diphosphate-binding fold (THDP-binding)"/>
    <property type="match status" value="1"/>
</dbReference>
<dbReference type="Proteomes" id="UP000515856">
    <property type="component" value="Chromosome"/>
</dbReference>
<feature type="domain" description="Transketolase N-terminal" evidence="4">
    <location>
        <begin position="11"/>
        <end position="268"/>
    </location>
</feature>
<evidence type="ECO:0000256" key="2">
    <source>
        <dbReference type="ARBA" id="ARBA00007131"/>
    </source>
</evidence>
<gene>
    <name evidence="5" type="ORF">H9Q80_11160</name>
</gene>
<dbReference type="CDD" id="cd02012">
    <property type="entry name" value="TPP_TK"/>
    <property type="match status" value="1"/>
</dbReference>
<evidence type="ECO:0000256" key="3">
    <source>
        <dbReference type="ARBA" id="ARBA00023052"/>
    </source>
</evidence>
<keyword evidence="3" id="KW-0786">Thiamine pyrophosphate</keyword>
<evidence type="ECO:0000313" key="5">
    <source>
        <dbReference type="EMBL" id="QNM10841.1"/>
    </source>
</evidence>
<dbReference type="KEGG" id="ehn:H9Q80_11160"/>
<dbReference type="RefSeq" id="WP_117454185.1">
    <property type="nucleotide sequence ID" value="NZ_CP060636.1"/>
</dbReference>
<keyword evidence="6" id="KW-1185">Reference proteome</keyword>
<dbReference type="InterPro" id="IPR005474">
    <property type="entry name" value="Transketolase_N"/>
</dbReference>
<name>A0A7G9GJ59_9FIRM</name>
<dbReference type="InterPro" id="IPR029061">
    <property type="entry name" value="THDP-binding"/>
</dbReference>
<accession>A0A7G9GJ59</accession>
<dbReference type="AlphaFoldDB" id="A0A7G9GJ59"/>
<comment type="similarity">
    <text evidence="2">Belongs to the transketolase family.</text>
</comment>
<dbReference type="EMBL" id="CP060636">
    <property type="protein sequence ID" value="QNM10841.1"/>
    <property type="molecule type" value="Genomic_DNA"/>
</dbReference>
<dbReference type="Pfam" id="PF00456">
    <property type="entry name" value="Transketolase_N"/>
    <property type="match status" value="1"/>
</dbReference>
<evidence type="ECO:0000259" key="4">
    <source>
        <dbReference type="Pfam" id="PF00456"/>
    </source>
</evidence>
<dbReference type="Gene3D" id="3.40.50.970">
    <property type="match status" value="1"/>
</dbReference>
<protein>
    <submittedName>
        <fullName evidence="5">Transketolase</fullName>
    </submittedName>
</protein>
<reference evidence="5 6" key="1">
    <citation type="submission" date="2020-08" db="EMBL/GenBank/DDBJ databases">
        <authorList>
            <person name="Liu C."/>
            <person name="Sun Q."/>
        </authorList>
    </citation>
    <scope>NUCLEOTIDE SEQUENCE [LARGE SCALE GENOMIC DNA]</scope>
    <source>
        <strain evidence="5 6">NSJ-61</strain>
    </source>
</reference>
<proteinExistence type="inferred from homology"/>